<feature type="region of interest" description="Disordered" evidence="1">
    <location>
        <begin position="307"/>
        <end position="372"/>
    </location>
</feature>
<keyword evidence="5" id="KW-1185">Reference proteome</keyword>
<organism evidence="3">
    <name type="scientific">Guillardia theta (strain CCMP2712)</name>
    <name type="common">Cryptophyte</name>
    <dbReference type="NCBI Taxonomy" id="905079"/>
    <lineage>
        <taxon>Eukaryota</taxon>
        <taxon>Cryptophyceae</taxon>
        <taxon>Pyrenomonadales</taxon>
        <taxon>Geminigeraceae</taxon>
        <taxon>Guillardia</taxon>
    </lineage>
</organism>
<dbReference type="Proteomes" id="UP000011087">
    <property type="component" value="Unassembled WGS sequence"/>
</dbReference>
<evidence type="ECO:0000256" key="1">
    <source>
        <dbReference type="SAM" id="MobiDB-lite"/>
    </source>
</evidence>
<keyword evidence="2" id="KW-0732">Signal</keyword>
<dbReference type="EMBL" id="JH992980">
    <property type="protein sequence ID" value="EKX50077.1"/>
    <property type="molecule type" value="Genomic_DNA"/>
</dbReference>
<dbReference type="HOGENOM" id="CLU_744855_0_0_1"/>
<dbReference type="RefSeq" id="XP_005837057.1">
    <property type="nucleotide sequence ID" value="XM_005837000.1"/>
</dbReference>
<evidence type="ECO:0000256" key="2">
    <source>
        <dbReference type="SAM" id="SignalP"/>
    </source>
</evidence>
<evidence type="ECO:0000313" key="5">
    <source>
        <dbReference type="Proteomes" id="UP000011087"/>
    </source>
</evidence>
<dbReference type="PaxDb" id="55529-EKX50077"/>
<feature type="compositionally biased region" description="Basic and acidic residues" evidence="1">
    <location>
        <begin position="174"/>
        <end position="183"/>
    </location>
</feature>
<proteinExistence type="predicted"/>
<feature type="compositionally biased region" description="Basic residues" evidence="1">
    <location>
        <begin position="360"/>
        <end position="372"/>
    </location>
</feature>
<dbReference type="AlphaFoldDB" id="L1JNN7"/>
<evidence type="ECO:0000313" key="3">
    <source>
        <dbReference type="EMBL" id="EKX50077.1"/>
    </source>
</evidence>
<feature type="chain" id="PRO_5008771566" description="Ribosome biogenesis protein NOP53" evidence="2">
    <location>
        <begin position="28"/>
        <end position="372"/>
    </location>
</feature>
<dbReference type="KEGG" id="gtt:GUITHDRAFT_135739"/>
<reference evidence="3 5" key="1">
    <citation type="journal article" date="2012" name="Nature">
        <title>Algal genomes reveal evolutionary mosaicism and the fate of nucleomorphs.</title>
        <authorList>
            <consortium name="DOE Joint Genome Institute"/>
            <person name="Curtis B.A."/>
            <person name="Tanifuji G."/>
            <person name="Burki F."/>
            <person name="Gruber A."/>
            <person name="Irimia M."/>
            <person name="Maruyama S."/>
            <person name="Arias M.C."/>
            <person name="Ball S.G."/>
            <person name="Gile G.H."/>
            <person name="Hirakawa Y."/>
            <person name="Hopkins J.F."/>
            <person name="Kuo A."/>
            <person name="Rensing S.A."/>
            <person name="Schmutz J."/>
            <person name="Symeonidi A."/>
            <person name="Elias M."/>
            <person name="Eveleigh R.J."/>
            <person name="Herman E.K."/>
            <person name="Klute M.J."/>
            <person name="Nakayama T."/>
            <person name="Obornik M."/>
            <person name="Reyes-Prieto A."/>
            <person name="Armbrust E.V."/>
            <person name="Aves S.J."/>
            <person name="Beiko R.G."/>
            <person name="Coutinho P."/>
            <person name="Dacks J.B."/>
            <person name="Durnford D.G."/>
            <person name="Fast N.M."/>
            <person name="Green B.R."/>
            <person name="Grisdale C.J."/>
            <person name="Hempel F."/>
            <person name="Henrissat B."/>
            <person name="Hoppner M.P."/>
            <person name="Ishida K."/>
            <person name="Kim E."/>
            <person name="Koreny L."/>
            <person name="Kroth P.G."/>
            <person name="Liu Y."/>
            <person name="Malik S.B."/>
            <person name="Maier U.G."/>
            <person name="McRose D."/>
            <person name="Mock T."/>
            <person name="Neilson J.A."/>
            <person name="Onodera N.T."/>
            <person name="Poole A.M."/>
            <person name="Pritham E.J."/>
            <person name="Richards T.A."/>
            <person name="Rocap G."/>
            <person name="Roy S.W."/>
            <person name="Sarai C."/>
            <person name="Schaack S."/>
            <person name="Shirato S."/>
            <person name="Slamovits C.H."/>
            <person name="Spencer D.F."/>
            <person name="Suzuki S."/>
            <person name="Worden A.Z."/>
            <person name="Zauner S."/>
            <person name="Barry K."/>
            <person name="Bell C."/>
            <person name="Bharti A.K."/>
            <person name="Crow J.A."/>
            <person name="Grimwood J."/>
            <person name="Kramer R."/>
            <person name="Lindquist E."/>
            <person name="Lucas S."/>
            <person name="Salamov A."/>
            <person name="McFadden G.I."/>
            <person name="Lane C.E."/>
            <person name="Keeling P.J."/>
            <person name="Gray M.W."/>
            <person name="Grigoriev I.V."/>
            <person name="Archibald J.M."/>
        </authorList>
    </citation>
    <scope>NUCLEOTIDE SEQUENCE</scope>
    <source>
        <strain evidence="3 5">CCMP2712</strain>
    </source>
</reference>
<reference evidence="5" key="2">
    <citation type="submission" date="2012-11" db="EMBL/GenBank/DDBJ databases">
        <authorList>
            <person name="Kuo A."/>
            <person name="Curtis B.A."/>
            <person name="Tanifuji G."/>
            <person name="Burki F."/>
            <person name="Gruber A."/>
            <person name="Irimia M."/>
            <person name="Maruyama S."/>
            <person name="Arias M.C."/>
            <person name="Ball S.G."/>
            <person name="Gile G.H."/>
            <person name="Hirakawa Y."/>
            <person name="Hopkins J.F."/>
            <person name="Rensing S.A."/>
            <person name="Schmutz J."/>
            <person name="Symeonidi A."/>
            <person name="Elias M."/>
            <person name="Eveleigh R.J."/>
            <person name="Herman E.K."/>
            <person name="Klute M.J."/>
            <person name="Nakayama T."/>
            <person name="Obornik M."/>
            <person name="Reyes-Prieto A."/>
            <person name="Armbrust E.V."/>
            <person name="Aves S.J."/>
            <person name="Beiko R.G."/>
            <person name="Coutinho P."/>
            <person name="Dacks J.B."/>
            <person name="Durnford D.G."/>
            <person name="Fast N.M."/>
            <person name="Green B.R."/>
            <person name="Grisdale C."/>
            <person name="Hempe F."/>
            <person name="Henrissat B."/>
            <person name="Hoppner M.P."/>
            <person name="Ishida K.-I."/>
            <person name="Kim E."/>
            <person name="Koreny L."/>
            <person name="Kroth P.G."/>
            <person name="Liu Y."/>
            <person name="Malik S.-B."/>
            <person name="Maier U.G."/>
            <person name="McRose D."/>
            <person name="Mock T."/>
            <person name="Neilson J.A."/>
            <person name="Onodera N.T."/>
            <person name="Poole A.M."/>
            <person name="Pritham E.J."/>
            <person name="Richards T.A."/>
            <person name="Rocap G."/>
            <person name="Roy S.W."/>
            <person name="Sarai C."/>
            <person name="Schaack S."/>
            <person name="Shirato S."/>
            <person name="Slamovits C.H."/>
            <person name="Spencer D.F."/>
            <person name="Suzuki S."/>
            <person name="Worden A.Z."/>
            <person name="Zauner S."/>
            <person name="Barry K."/>
            <person name="Bell C."/>
            <person name="Bharti A.K."/>
            <person name="Crow J.A."/>
            <person name="Grimwood J."/>
            <person name="Kramer R."/>
            <person name="Lindquist E."/>
            <person name="Lucas S."/>
            <person name="Salamov A."/>
            <person name="McFadden G.I."/>
            <person name="Lane C.E."/>
            <person name="Keeling P.J."/>
            <person name="Gray M.W."/>
            <person name="Grigoriev I.V."/>
            <person name="Archibald J.M."/>
        </authorList>
    </citation>
    <scope>NUCLEOTIDE SEQUENCE</scope>
    <source>
        <strain evidence="5">CCMP2712</strain>
    </source>
</reference>
<sequence length="372" mass="43261">MLSVGSCSLKNLGRLTVLLTWCAVSVSPCWNLAASHRSMCIRLRGGEKVTSLKRMRPHEKRVKSDRAKKMQKVIRKKHQVTQMKQQPKLERPVIAEPEDLMDYDAYMDDVRQLLEPVLTNTPEKRIMKRMEGLRAKGFKPGEYVARHNIKTTEAPTRGKHIRFEDSKPKKTRQDKKTKAELRREKRHKKKQKKKEDKMKKRKVKALAKQKLKLKEANFRSKFDLMKSIIEKLQMELKDQAPLAENEIPVVMQAIERGDWKSTSMTPLQRRIAGIIQSVISKQPKLKDEIAEDTSEELKEDSLSLEYIPGPHRRALEPDEISNEISDLSKSEVEEKEEEPQIRAPIRQNLPKANGSMEKRHVYRSQCRSKTKT</sequence>
<evidence type="ECO:0008006" key="6">
    <source>
        <dbReference type="Google" id="ProtNLM"/>
    </source>
</evidence>
<feature type="signal peptide" evidence="2">
    <location>
        <begin position="1"/>
        <end position="27"/>
    </location>
</feature>
<feature type="region of interest" description="Disordered" evidence="1">
    <location>
        <begin position="164"/>
        <end position="203"/>
    </location>
</feature>
<dbReference type="EnsemblProtists" id="EKX50077">
    <property type="protein sequence ID" value="EKX50077"/>
    <property type="gene ID" value="GUITHDRAFT_135739"/>
</dbReference>
<protein>
    <recommendedName>
        <fullName evidence="6">Ribosome biogenesis protein NOP53</fullName>
    </recommendedName>
</protein>
<dbReference type="GeneID" id="17306645"/>
<evidence type="ECO:0000313" key="4">
    <source>
        <dbReference type="EnsemblProtists" id="EKX50077"/>
    </source>
</evidence>
<accession>L1JNN7</accession>
<name>L1JNN7_GUITC</name>
<gene>
    <name evidence="3" type="ORF">GUITHDRAFT_135739</name>
</gene>
<reference evidence="4" key="3">
    <citation type="submission" date="2015-06" db="UniProtKB">
        <authorList>
            <consortium name="EnsemblProtists"/>
        </authorList>
    </citation>
    <scope>IDENTIFICATION</scope>
</reference>